<sequence length="435" mass="48973">MGERRLCPKYTWKSQSHWNVSAVQKKLARDGVEECHKQGKKRPGDTGEADLAKFWKRSREDRAIRVEVGVQTMALSEYKPMLAVNQGNKWIEDLYWSWNSDPVRKIVPLLRVGSQILHDLLSLPYLIPHAADTCKGGIKLLGPPNRGITCPTTSLIIEDMTVAEGFNAVDFITRLPEEDVGLGDFMTSMYFTLSSKPWSPGRRVYGLLDVPATARGIGACGITAHPFDTDPSCVTEGGWTTVWTPPGGITHPHMDFYGPIQHMVHFHGQKLWLLWPPTTKNLEWYSRHHKQVAAESLTSQAIQDLEGLHVQYFNGSSEHAFTVAPNYIHAVMSVSDAAHCATRVWRLADFTEAQRFIEWALQWCANSSNSGVTRQETLMVLDTISQDMSWWMSLTQGKKGAAFRDVKTRLDGLVAEEKSIRRRIRGAISQETRGK</sequence>
<protein>
    <recommendedName>
        <fullName evidence="3">JmjC domain-containing protein</fullName>
    </recommendedName>
</protein>
<dbReference type="OrthoDB" id="3020126at2759"/>
<dbReference type="AlphaFoldDB" id="A0A409VX34"/>
<evidence type="ECO:0000313" key="2">
    <source>
        <dbReference type="Proteomes" id="UP000283269"/>
    </source>
</evidence>
<dbReference type="EMBL" id="NHYD01003890">
    <property type="protein sequence ID" value="PPQ70780.1"/>
    <property type="molecule type" value="Genomic_DNA"/>
</dbReference>
<proteinExistence type="predicted"/>
<evidence type="ECO:0000313" key="1">
    <source>
        <dbReference type="EMBL" id="PPQ70780.1"/>
    </source>
</evidence>
<dbReference type="InParanoid" id="A0A409VX34"/>
<dbReference type="STRING" id="93625.A0A409VX34"/>
<accession>A0A409VX34</accession>
<reference evidence="1 2" key="1">
    <citation type="journal article" date="2018" name="Evol. Lett.">
        <title>Horizontal gene cluster transfer increased hallucinogenic mushroom diversity.</title>
        <authorList>
            <person name="Reynolds H.T."/>
            <person name="Vijayakumar V."/>
            <person name="Gluck-Thaler E."/>
            <person name="Korotkin H.B."/>
            <person name="Matheny P.B."/>
            <person name="Slot J.C."/>
        </authorList>
    </citation>
    <scope>NUCLEOTIDE SEQUENCE [LARGE SCALE GENOMIC DNA]</scope>
    <source>
        <strain evidence="1 2">2631</strain>
    </source>
</reference>
<dbReference type="SUPFAM" id="SSF51197">
    <property type="entry name" value="Clavaminate synthase-like"/>
    <property type="match status" value="1"/>
</dbReference>
<comment type="caution">
    <text evidence="1">The sequence shown here is derived from an EMBL/GenBank/DDBJ whole genome shotgun (WGS) entry which is preliminary data.</text>
</comment>
<name>A0A409VX34_PSICY</name>
<evidence type="ECO:0008006" key="3">
    <source>
        <dbReference type="Google" id="ProtNLM"/>
    </source>
</evidence>
<keyword evidence="2" id="KW-1185">Reference proteome</keyword>
<gene>
    <name evidence="1" type="ORF">CVT25_000034</name>
</gene>
<organism evidence="1 2">
    <name type="scientific">Psilocybe cyanescens</name>
    <dbReference type="NCBI Taxonomy" id="93625"/>
    <lineage>
        <taxon>Eukaryota</taxon>
        <taxon>Fungi</taxon>
        <taxon>Dikarya</taxon>
        <taxon>Basidiomycota</taxon>
        <taxon>Agaricomycotina</taxon>
        <taxon>Agaricomycetes</taxon>
        <taxon>Agaricomycetidae</taxon>
        <taxon>Agaricales</taxon>
        <taxon>Agaricineae</taxon>
        <taxon>Strophariaceae</taxon>
        <taxon>Psilocybe</taxon>
    </lineage>
</organism>
<dbReference type="Gene3D" id="2.60.120.650">
    <property type="entry name" value="Cupin"/>
    <property type="match status" value="1"/>
</dbReference>
<dbReference type="Proteomes" id="UP000283269">
    <property type="component" value="Unassembled WGS sequence"/>
</dbReference>